<dbReference type="PANTHER" id="PTHR42852:SF6">
    <property type="entry name" value="THIOL:DISULFIDE INTERCHANGE PROTEIN DSBE"/>
    <property type="match status" value="1"/>
</dbReference>
<dbReference type="Pfam" id="PF00578">
    <property type="entry name" value="AhpC-TSA"/>
    <property type="match status" value="1"/>
</dbReference>
<dbReference type="GO" id="GO:0016491">
    <property type="term" value="F:oxidoreductase activity"/>
    <property type="evidence" value="ECO:0007669"/>
    <property type="project" value="InterPro"/>
</dbReference>
<dbReference type="GO" id="GO:0017004">
    <property type="term" value="P:cytochrome complex assembly"/>
    <property type="evidence" value="ECO:0007669"/>
    <property type="project" value="UniProtKB-KW"/>
</dbReference>
<gene>
    <name evidence="7" type="ORF">A8C56_03590</name>
</gene>
<dbReference type="InterPro" id="IPR036249">
    <property type="entry name" value="Thioredoxin-like_sf"/>
</dbReference>
<feature type="domain" description="Thioredoxin" evidence="6">
    <location>
        <begin position="28"/>
        <end position="172"/>
    </location>
</feature>
<dbReference type="GO" id="GO:0016209">
    <property type="term" value="F:antioxidant activity"/>
    <property type="evidence" value="ECO:0007669"/>
    <property type="project" value="InterPro"/>
</dbReference>
<sequence>MIKAKCMKQCIITVLFVCSLLNGHTQEMVTPFPAPDFVLPSAKGDTLHLSDFKGKTVLLNFWASWCEPCREENKKLAKLYHQFKNESLVIISISEDTSGVKWKKAIVNDQMKWIQLLDYTDWNRSTARRWNASVLPASFLINRYGMVIVSDAAYLLTDDPEGFKTVLRHLASQ</sequence>
<proteinExistence type="predicted"/>
<dbReference type="InterPro" id="IPR050553">
    <property type="entry name" value="Thioredoxin_ResA/DsbE_sf"/>
</dbReference>
<dbReference type="PROSITE" id="PS00194">
    <property type="entry name" value="THIOREDOXIN_1"/>
    <property type="match status" value="1"/>
</dbReference>
<evidence type="ECO:0000259" key="6">
    <source>
        <dbReference type="PROSITE" id="PS51352"/>
    </source>
</evidence>
<keyword evidence="4" id="KW-0676">Redox-active center</keyword>
<evidence type="ECO:0000256" key="4">
    <source>
        <dbReference type="ARBA" id="ARBA00023284"/>
    </source>
</evidence>
<evidence type="ECO:0000256" key="2">
    <source>
        <dbReference type="ARBA" id="ARBA00022748"/>
    </source>
</evidence>
<name>A0A1A9HY54_9BACT</name>
<keyword evidence="8" id="KW-1185">Reference proteome</keyword>
<evidence type="ECO:0000256" key="3">
    <source>
        <dbReference type="ARBA" id="ARBA00023157"/>
    </source>
</evidence>
<dbReference type="CDD" id="cd02966">
    <property type="entry name" value="TlpA_like_family"/>
    <property type="match status" value="1"/>
</dbReference>
<feature type="chain" id="PRO_5008389597" description="Thioredoxin domain-containing protein" evidence="5">
    <location>
        <begin position="26"/>
        <end position="173"/>
    </location>
</feature>
<dbReference type="SUPFAM" id="SSF52833">
    <property type="entry name" value="Thioredoxin-like"/>
    <property type="match status" value="1"/>
</dbReference>
<dbReference type="InterPro" id="IPR000866">
    <property type="entry name" value="AhpC/TSA"/>
</dbReference>
<dbReference type="Proteomes" id="UP000077667">
    <property type="component" value="Chromosome"/>
</dbReference>
<dbReference type="InterPro" id="IPR013766">
    <property type="entry name" value="Thioredoxin_domain"/>
</dbReference>
<evidence type="ECO:0000256" key="5">
    <source>
        <dbReference type="SAM" id="SignalP"/>
    </source>
</evidence>
<dbReference type="Gene3D" id="3.40.30.10">
    <property type="entry name" value="Glutaredoxin"/>
    <property type="match status" value="1"/>
</dbReference>
<comment type="subcellular location">
    <subcellularLocation>
        <location evidence="1">Cell envelope</location>
    </subcellularLocation>
</comment>
<dbReference type="PANTHER" id="PTHR42852">
    <property type="entry name" value="THIOL:DISULFIDE INTERCHANGE PROTEIN DSBE"/>
    <property type="match status" value="1"/>
</dbReference>
<reference evidence="7 8" key="1">
    <citation type="submission" date="2016-05" db="EMBL/GenBank/DDBJ databases">
        <title>Niabella ginsenosidivorans BS26 whole genome sequencing.</title>
        <authorList>
            <person name="Im W.T."/>
            <person name="Siddiqi M.Z."/>
        </authorList>
    </citation>
    <scope>NUCLEOTIDE SEQUENCE [LARGE SCALE GENOMIC DNA]</scope>
    <source>
        <strain evidence="7 8">BS26</strain>
    </source>
</reference>
<keyword evidence="3" id="KW-1015">Disulfide bond</keyword>
<keyword evidence="2" id="KW-0201">Cytochrome c-type biogenesis</keyword>
<accession>A0A1A9HY54</accession>
<evidence type="ECO:0000313" key="8">
    <source>
        <dbReference type="Proteomes" id="UP000077667"/>
    </source>
</evidence>
<dbReference type="EMBL" id="CP015772">
    <property type="protein sequence ID" value="ANH80183.1"/>
    <property type="molecule type" value="Genomic_DNA"/>
</dbReference>
<feature type="signal peptide" evidence="5">
    <location>
        <begin position="1"/>
        <end position="25"/>
    </location>
</feature>
<dbReference type="KEGG" id="nia:A8C56_03590"/>
<protein>
    <recommendedName>
        <fullName evidence="6">Thioredoxin domain-containing protein</fullName>
    </recommendedName>
</protein>
<dbReference type="PROSITE" id="PS51352">
    <property type="entry name" value="THIOREDOXIN_2"/>
    <property type="match status" value="1"/>
</dbReference>
<keyword evidence="5" id="KW-0732">Signal</keyword>
<evidence type="ECO:0000313" key="7">
    <source>
        <dbReference type="EMBL" id="ANH80183.1"/>
    </source>
</evidence>
<dbReference type="InterPro" id="IPR017937">
    <property type="entry name" value="Thioredoxin_CS"/>
</dbReference>
<dbReference type="GO" id="GO:0030313">
    <property type="term" value="C:cell envelope"/>
    <property type="evidence" value="ECO:0007669"/>
    <property type="project" value="UniProtKB-SubCell"/>
</dbReference>
<dbReference type="STRING" id="1176587.A8C56_03590"/>
<evidence type="ECO:0000256" key="1">
    <source>
        <dbReference type="ARBA" id="ARBA00004196"/>
    </source>
</evidence>
<organism evidence="7 8">
    <name type="scientific">Niabella ginsenosidivorans</name>
    <dbReference type="NCBI Taxonomy" id="1176587"/>
    <lineage>
        <taxon>Bacteria</taxon>
        <taxon>Pseudomonadati</taxon>
        <taxon>Bacteroidota</taxon>
        <taxon>Chitinophagia</taxon>
        <taxon>Chitinophagales</taxon>
        <taxon>Chitinophagaceae</taxon>
        <taxon>Niabella</taxon>
    </lineage>
</organism>
<dbReference type="AlphaFoldDB" id="A0A1A9HY54"/>